<proteinExistence type="predicted"/>
<organism evidence="3 4">
    <name type="scientific">Flavobacterium frigidarium</name>
    <dbReference type="NCBI Taxonomy" id="99286"/>
    <lineage>
        <taxon>Bacteria</taxon>
        <taxon>Pseudomonadati</taxon>
        <taxon>Bacteroidota</taxon>
        <taxon>Flavobacteriia</taxon>
        <taxon>Flavobacteriales</taxon>
        <taxon>Flavobacteriaceae</taxon>
        <taxon>Flavobacterium</taxon>
    </lineage>
</organism>
<sequence length="247" mass="28899">MKYCFYFIGLLLLFVSCQKKLSFEETTYNRKSTYLCDDKCPEINVMIPIAKGDAEVSDSINKKVFNVLKEIVYFGEKPYNATTYDSLLVAFINSYEKLKGEFPEDKFGWEANIEGSIKYQTDSILNIEINHYTYTGGAHGYQGMRSLLFNPKTGKNIENQELFKNYKEFEAFAEKKFRFQFKIPANHGINATKFMFEDDKFQLPLNMFFTDKGLLLYYNRYEIASYADGPQELLLTYDELKGYLLFK</sequence>
<accession>A0ABV4KEF0</accession>
<protein>
    <submittedName>
        <fullName evidence="3">DUF4163 domain-containing protein</fullName>
    </submittedName>
</protein>
<dbReference type="Gene3D" id="3.30.565.40">
    <property type="entry name" value="Fervidobacterium nodosum Rt17-B1 like"/>
    <property type="match status" value="1"/>
</dbReference>
<dbReference type="InterPro" id="IPR021729">
    <property type="entry name" value="DUF3298"/>
</dbReference>
<evidence type="ECO:0000313" key="3">
    <source>
        <dbReference type="EMBL" id="MEZ7515676.1"/>
    </source>
</evidence>
<evidence type="ECO:0000259" key="2">
    <source>
        <dbReference type="Pfam" id="PF13739"/>
    </source>
</evidence>
<dbReference type="Pfam" id="PF11738">
    <property type="entry name" value="DUF3298"/>
    <property type="match status" value="1"/>
</dbReference>
<feature type="domain" description="DUF3298" evidence="1">
    <location>
        <begin position="164"/>
        <end position="238"/>
    </location>
</feature>
<name>A0ABV4KEF0_9FLAO</name>
<dbReference type="InterPro" id="IPR025303">
    <property type="entry name" value="PdaC"/>
</dbReference>
<dbReference type="Pfam" id="PF13739">
    <property type="entry name" value="PdaC"/>
    <property type="match status" value="1"/>
</dbReference>
<evidence type="ECO:0000313" key="4">
    <source>
        <dbReference type="Proteomes" id="UP001568894"/>
    </source>
</evidence>
<feature type="domain" description="Deacetylase PdaC" evidence="2">
    <location>
        <begin position="37"/>
        <end position="141"/>
    </location>
</feature>
<gene>
    <name evidence="3" type="ORF">QO192_10335</name>
</gene>
<evidence type="ECO:0000259" key="1">
    <source>
        <dbReference type="Pfam" id="PF11738"/>
    </source>
</evidence>
<dbReference type="RefSeq" id="WP_371570165.1">
    <property type="nucleotide sequence ID" value="NZ_JASMRN010000007.1"/>
</dbReference>
<comment type="caution">
    <text evidence="3">The sequence shown here is derived from an EMBL/GenBank/DDBJ whole genome shotgun (WGS) entry which is preliminary data.</text>
</comment>
<dbReference type="Gene3D" id="3.90.640.20">
    <property type="entry name" value="Heat-shock cognate protein, ATPase"/>
    <property type="match status" value="1"/>
</dbReference>
<dbReference type="Proteomes" id="UP001568894">
    <property type="component" value="Unassembled WGS sequence"/>
</dbReference>
<dbReference type="PROSITE" id="PS51257">
    <property type="entry name" value="PROKAR_LIPOPROTEIN"/>
    <property type="match status" value="1"/>
</dbReference>
<reference evidence="3 4" key="1">
    <citation type="submission" date="2023-05" db="EMBL/GenBank/DDBJ databases">
        <title>Adaptations of aquatic viruses from atmosphere-close ecosystems of the Central Arctic Ocean.</title>
        <authorList>
            <person name="Rahlff J."/>
            <person name="Holmfeldt K."/>
        </authorList>
    </citation>
    <scope>NUCLEOTIDE SEQUENCE [LARGE SCALE GENOMIC DNA]</scope>
    <source>
        <strain evidence="3 4">Arc14</strain>
    </source>
</reference>
<dbReference type="EMBL" id="JASMRN010000007">
    <property type="protein sequence ID" value="MEZ7515676.1"/>
    <property type="molecule type" value="Genomic_DNA"/>
</dbReference>
<dbReference type="InterPro" id="IPR037126">
    <property type="entry name" value="PdaC/RsiV-like_sf"/>
</dbReference>
<keyword evidence="4" id="KW-1185">Reference proteome</keyword>